<comment type="caution">
    <text evidence="3">The sequence shown here is derived from an EMBL/GenBank/DDBJ whole genome shotgun (WGS) entry which is preliminary data.</text>
</comment>
<dbReference type="PANTHER" id="PTHR21456:SF1">
    <property type="entry name" value="C2 NT-TYPE DOMAIN-CONTAINING PROTEIN"/>
    <property type="match status" value="1"/>
</dbReference>
<name>A0A6G0WRC9_9STRA</name>
<dbReference type="EMBL" id="VJMJ01000159">
    <property type="protein sequence ID" value="KAF0729961.1"/>
    <property type="molecule type" value="Genomic_DNA"/>
</dbReference>
<gene>
    <name evidence="3" type="ORF">Ae201684_012599</name>
</gene>
<proteinExistence type="predicted"/>
<dbReference type="PROSITE" id="PS51840">
    <property type="entry name" value="C2_NT"/>
    <property type="match status" value="1"/>
</dbReference>
<feature type="domain" description="C2 NT-type" evidence="2">
    <location>
        <begin position="1"/>
        <end position="138"/>
    </location>
</feature>
<evidence type="ECO:0000256" key="1">
    <source>
        <dbReference type="SAM" id="MobiDB-lite"/>
    </source>
</evidence>
<organism evidence="3 4">
    <name type="scientific">Aphanomyces euteiches</name>
    <dbReference type="NCBI Taxonomy" id="100861"/>
    <lineage>
        <taxon>Eukaryota</taxon>
        <taxon>Sar</taxon>
        <taxon>Stramenopiles</taxon>
        <taxon>Oomycota</taxon>
        <taxon>Saprolegniomycetes</taxon>
        <taxon>Saprolegniales</taxon>
        <taxon>Verrucalvaceae</taxon>
        <taxon>Aphanomyces</taxon>
    </lineage>
</organism>
<feature type="region of interest" description="Disordered" evidence="1">
    <location>
        <begin position="167"/>
        <end position="188"/>
    </location>
</feature>
<evidence type="ECO:0000259" key="2">
    <source>
        <dbReference type="PROSITE" id="PS51840"/>
    </source>
</evidence>
<feature type="compositionally biased region" description="Low complexity" evidence="1">
    <location>
        <begin position="171"/>
        <end position="188"/>
    </location>
</feature>
<protein>
    <recommendedName>
        <fullName evidence="2">C2 NT-type domain-containing protein</fullName>
    </recommendedName>
</protein>
<dbReference type="Pfam" id="PF10358">
    <property type="entry name" value="NT-C2"/>
    <property type="match status" value="1"/>
</dbReference>
<evidence type="ECO:0000313" key="4">
    <source>
        <dbReference type="Proteomes" id="UP000481153"/>
    </source>
</evidence>
<dbReference type="InterPro" id="IPR039931">
    <property type="entry name" value="EEIG1/2-like"/>
</dbReference>
<dbReference type="PANTHER" id="PTHR21456">
    <property type="entry name" value="FAMILY WITH SEQUENCE SIMILARITY 102"/>
    <property type="match status" value="1"/>
</dbReference>
<evidence type="ECO:0000313" key="3">
    <source>
        <dbReference type="EMBL" id="KAF0729961.1"/>
    </source>
</evidence>
<dbReference type="InterPro" id="IPR019448">
    <property type="entry name" value="NT-C2"/>
</dbReference>
<accession>A0A6G0WRC9</accession>
<dbReference type="Proteomes" id="UP000481153">
    <property type="component" value="Unassembled WGS sequence"/>
</dbReference>
<sequence>MWRKADSAVVFDVHVTVHACSNIPHSHGRVFGVWKFTGRRGLSSMERVGKDHNVVWAPPWRISLPSIEFPLTNQVMASQSVRFSIRQEKNNSTNGYTRLGVVVVDLAEYVGGEETSRRFLLDKSRVNCTLHMTIASTQRQGDVLFKRRESNQAPLVSSQCSLWSHDEISRSSRTSSDETVVEETPTTT</sequence>
<dbReference type="VEuPathDB" id="FungiDB:AeMF1_009840"/>
<keyword evidence="4" id="KW-1185">Reference proteome</keyword>
<dbReference type="AlphaFoldDB" id="A0A6G0WRC9"/>
<reference evidence="3 4" key="1">
    <citation type="submission" date="2019-07" db="EMBL/GenBank/DDBJ databases">
        <title>Genomics analysis of Aphanomyces spp. identifies a new class of oomycete effector associated with host adaptation.</title>
        <authorList>
            <person name="Gaulin E."/>
        </authorList>
    </citation>
    <scope>NUCLEOTIDE SEQUENCE [LARGE SCALE GENOMIC DNA]</scope>
    <source>
        <strain evidence="3 4">ATCC 201684</strain>
    </source>
</reference>